<proteinExistence type="predicted"/>
<evidence type="ECO:0000313" key="1">
    <source>
        <dbReference type="EMBL" id="KKK77199.1"/>
    </source>
</evidence>
<reference evidence="1" key="1">
    <citation type="journal article" date="2015" name="Nature">
        <title>Complex archaea that bridge the gap between prokaryotes and eukaryotes.</title>
        <authorList>
            <person name="Spang A."/>
            <person name="Saw J.H."/>
            <person name="Jorgensen S.L."/>
            <person name="Zaremba-Niedzwiedzka K."/>
            <person name="Martijn J."/>
            <person name="Lind A.E."/>
            <person name="van Eijk R."/>
            <person name="Schleper C."/>
            <person name="Guy L."/>
            <person name="Ettema T.J."/>
        </authorList>
    </citation>
    <scope>NUCLEOTIDE SEQUENCE</scope>
</reference>
<feature type="non-terminal residue" evidence="1">
    <location>
        <position position="39"/>
    </location>
</feature>
<dbReference type="AlphaFoldDB" id="A0A0F9AFA0"/>
<protein>
    <submittedName>
        <fullName evidence="1">Uncharacterized protein</fullName>
    </submittedName>
</protein>
<sequence>MRLSDDKISHMTHVLLRELLAKDTIDIIEEEGTVRHAIR</sequence>
<gene>
    <name evidence="1" type="ORF">LCGC14_2856040</name>
</gene>
<organism evidence="1">
    <name type="scientific">marine sediment metagenome</name>
    <dbReference type="NCBI Taxonomy" id="412755"/>
    <lineage>
        <taxon>unclassified sequences</taxon>
        <taxon>metagenomes</taxon>
        <taxon>ecological metagenomes</taxon>
    </lineage>
</organism>
<comment type="caution">
    <text evidence="1">The sequence shown here is derived from an EMBL/GenBank/DDBJ whole genome shotgun (WGS) entry which is preliminary data.</text>
</comment>
<accession>A0A0F9AFA0</accession>
<name>A0A0F9AFA0_9ZZZZ</name>
<dbReference type="EMBL" id="LAZR01055071">
    <property type="protein sequence ID" value="KKK77199.1"/>
    <property type="molecule type" value="Genomic_DNA"/>
</dbReference>